<dbReference type="Pfam" id="PF13245">
    <property type="entry name" value="AAA_19"/>
    <property type="match status" value="1"/>
</dbReference>
<reference evidence="7" key="1">
    <citation type="submission" date="2007-07" db="EMBL/GenBank/DDBJ databases">
        <title>PCAP assembly of the Caenorhabditis remanei genome.</title>
        <authorList>
            <consortium name="The Caenorhabditis remanei Sequencing Consortium"/>
            <person name="Wilson R.K."/>
        </authorList>
    </citation>
    <scope>NUCLEOTIDE SEQUENCE [LARGE SCALE GENOMIC DNA]</scope>
    <source>
        <strain evidence="7">PB4641</strain>
    </source>
</reference>
<evidence type="ECO:0000313" key="8">
    <source>
        <dbReference type="Proteomes" id="UP000008281"/>
    </source>
</evidence>
<dbReference type="GO" id="GO:0016787">
    <property type="term" value="F:hydrolase activity"/>
    <property type="evidence" value="ECO:0007669"/>
    <property type="project" value="UniProtKB-KW"/>
</dbReference>
<dbReference type="EMBL" id="DS268689">
    <property type="protein sequence ID" value="EFO98671.1"/>
    <property type="molecule type" value="Genomic_DNA"/>
</dbReference>
<dbReference type="CDD" id="cd18808">
    <property type="entry name" value="SF1_C_Upf1"/>
    <property type="match status" value="1"/>
</dbReference>
<name>E3NHZ1_CAERE</name>
<keyword evidence="8" id="KW-1185">Reference proteome</keyword>
<dbReference type="InterPro" id="IPR047187">
    <property type="entry name" value="SF1_C_Upf1"/>
</dbReference>
<gene>
    <name evidence="7" type="ORF">CRE_09840</name>
</gene>
<dbReference type="OrthoDB" id="5851052at2759"/>
<evidence type="ECO:0000256" key="4">
    <source>
        <dbReference type="ARBA" id="ARBA00022840"/>
    </source>
</evidence>
<dbReference type="eggNOG" id="KOG1801">
    <property type="taxonomic scope" value="Eukaryota"/>
</dbReference>
<evidence type="ECO:0000259" key="6">
    <source>
        <dbReference type="Pfam" id="PF13087"/>
    </source>
</evidence>
<proteinExistence type="predicted"/>
<dbReference type="AlphaFoldDB" id="E3NHZ1"/>
<dbReference type="STRING" id="31234.E3NHZ1"/>
<accession>E3NHZ1</accession>
<evidence type="ECO:0000313" key="7">
    <source>
        <dbReference type="EMBL" id="EFO98671.1"/>
    </source>
</evidence>
<dbReference type="GO" id="GO:0005524">
    <property type="term" value="F:ATP binding"/>
    <property type="evidence" value="ECO:0007669"/>
    <property type="project" value="UniProtKB-KW"/>
</dbReference>
<dbReference type="Gene3D" id="3.40.50.300">
    <property type="entry name" value="P-loop containing nucleotide triphosphate hydrolases"/>
    <property type="match status" value="2"/>
</dbReference>
<dbReference type="PANTHER" id="PTHR43788">
    <property type="entry name" value="DNA2/NAM7 HELICASE FAMILY MEMBER"/>
    <property type="match status" value="1"/>
</dbReference>
<dbReference type="InterPro" id="IPR050534">
    <property type="entry name" value="Coronavir_polyprotein_1ab"/>
</dbReference>
<keyword evidence="3" id="KW-0347">Helicase</keyword>
<dbReference type="FunCoup" id="E3NHZ1">
    <property type="interactions" value="1621"/>
</dbReference>
<dbReference type="InterPro" id="IPR041679">
    <property type="entry name" value="DNA2/NAM7-like_C"/>
</dbReference>
<dbReference type="InterPro" id="IPR027417">
    <property type="entry name" value="P-loop_NTPase"/>
</dbReference>
<evidence type="ECO:0000256" key="3">
    <source>
        <dbReference type="ARBA" id="ARBA00022806"/>
    </source>
</evidence>
<dbReference type="PANTHER" id="PTHR43788:SF16">
    <property type="entry name" value="HELICASE WITH ZINC FINGER 2"/>
    <property type="match status" value="1"/>
</dbReference>
<feature type="region of interest" description="Disordered" evidence="5">
    <location>
        <begin position="128"/>
        <end position="172"/>
    </location>
</feature>
<keyword evidence="1" id="KW-0547">Nucleotide-binding</keyword>
<evidence type="ECO:0000256" key="1">
    <source>
        <dbReference type="ARBA" id="ARBA00022741"/>
    </source>
</evidence>
<protein>
    <recommendedName>
        <fullName evidence="6">DNA2/NAM7 helicase-like C-terminal domain-containing protein</fullName>
    </recommendedName>
</protein>
<evidence type="ECO:0000256" key="2">
    <source>
        <dbReference type="ARBA" id="ARBA00022801"/>
    </source>
</evidence>
<dbReference type="HOGENOM" id="CLU_005949_0_0_1"/>
<organism evidence="8">
    <name type="scientific">Caenorhabditis remanei</name>
    <name type="common">Caenorhabditis vulgaris</name>
    <dbReference type="NCBI Taxonomy" id="31234"/>
    <lineage>
        <taxon>Eukaryota</taxon>
        <taxon>Metazoa</taxon>
        <taxon>Ecdysozoa</taxon>
        <taxon>Nematoda</taxon>
        <taxon>Chromadorea</taxon>
        <taxon>Rhabditida</taxon>
        <taxon>Rhabditina</taxon>
        <taxon>Rhabditomorpha</taxon>
        <taxon>Rhabditoidea</taxon>
        <taxon>Rhabditidae</taxon>
        <taxon>Peloderinae</taxon>
        <taxon>Caenorhabditis</taxon>
    </lineage>
</organism>
<keyword evidence="2" id="KW-0378">Hydrolase</keyword>
<dbReference type="OMA" id="YECKEEE"/>
<feature type="domain" description="DNA2/NAM7 helicase-like C-terminal" evidence="6">
    <location>
        <begin position="937"/>
        <end position="1108"/>
    </location>
</feature>
<dbReference type="SUPFAM" id="SSF52540">
    <property type="entry name" value="P-loop containing nucleoside triphosphate hydrolases"/>
    <property type="match status" value="1"/>
</dbReference>
<keyword evidence="4" id="KW-0067">ATP-binding</keyword>
<dbReference type="InParanoid" id="E3NHZ1"/>
<feature type="region of interest" description="Disordered" evidence="5">
    <location>
        <begin position="1"/>
        <end position="106"/>
    </location>
</feature>
<feature type="compositionally biased region" description="Basic residues" evidence="5">
    <location>
        <begin position="1"/>
        <end position="10"/>
    </location>
</feature>
<dbReference type="Pfam" id="PF13087">
    <property type="entry name" value="AAA_12"/>
    <property type="match status" value="1"/>
</dbReference>
<feature type="compositionally biased region" description="Polar residues" evidence="5">
    <location>
        <begin position="56"/>
        <end position="72"/>
    </location>
</feature>
<evidence type="ECO:0000256" key="5">
    <source>
        <dbReference type="SAM" id="MobiDB-lite"/>
    </source>
</evidence>
<dbReference type="GO" id="GO:0043139">
    <property type="term" value="F:5'-3' DNA helicase activity"/>
    <property type="evidence" value="ECO:0007669"/>
    <property type="project" value="TreeGrafter"/>
</dbReference>
<sequence length="1143" mass="128390">MSPVKKKMKKDKMADLSAGTPANEAPPSFAPEGDKDGGGAATCEGRKTDAAATPEHPSTSVTNQPLSEQNDMNLMKATSCALEEKKLDAESSQGVVEKPQTTEDEMSDFIREIEEPGYECKEEEIRVDELQSSDDDPAVKVIRAPTPDSSAEDGSIETVPNRAPIRAPSPDPWLVAPTMESVYESEDLEEIMSSDYHKYAQYYENGEEGEEKPKDPKKKALARETSTSIQQFRKYSWGIREVPYELPDALPQSLQDNKFVLVPSSRPYALYMVMETDGGSYMCTPIRREVVADDRPDLYAIRLDCSAYDSASARNFDTTDIYLMDILFIEEIVRRQDARPEDFITNIEQARKLSSHKYWKVKTCCRLPRDMLYNESGMHIAGCETRKTRSFLVNNVEETAIARVKDCRGADISKFVAIDVIRPLIQPGAWLPGFKPPFGVEDRVLRSVQYHLDLPHILPQAIKVYPLDERREKLLEHAPDVFSRDVEPTQQDFMRLQTLTKFGIYTSEAMASAYYDGHKYYGQVERATEGRYTEIVIKLALPEGQHFAKEKWRQGTRLSLRFESTALKATLLSIVADKGSATIRVKPLRRDSFVLKASEAVGLPVFAMHQLESPRQRIFRLMGIKTIPRFRNWMPAMTMLIALHGGKPLPPLAKREGSAAYSIAGLNLTDEQGAVLSLMKSEEFVACTVNCGPGSGKTTTVMSALVKCVKSASHEFAVFTGNSNSAVTQGVATLKRLDPEGAIPAIRLISANHRQVVDETATTDIDYPVVWPDVLRKQVLLEDESNLKPRQYTISAVMHLKRNLLIRKRDLRNRYLRDAITDKPGEKPEQPAHSLMETLFRIMKPKVIIGTADTLRQTFKTEPFLDNWKTWVRNVVVDESSQIGHHTVTNLAFCFPRGKFLFVGDAMQLPPYAEHSYPQKLYRIHSGPVFANTIHRQLIPNLSLTRCYRCPSQSVELISRLYYNGQLTAAKKPSNENPMLKGLGLPDRTPSVIINTSSEERKEGTSWTNQQEMIYAIRLAERFLTTPECEGKTMAIISFYLAQSQEVAAVAPAGIHVGSVDATQGREYDLVVLLTTRSQEFSEFACSPERFTVAVSRHREALVVLGNTRRMIKPDNWKALLDATAKTSIVNATAVPFMRNSNK</sequence>
<dbReference type="Proteomes" id="UP000008281">
    <property type="component" value="Unassembled WGS sequence"/>
</dbReference>